<accession>A0A4R7PBQ3</accession>
<feature type="domain" description="FAD-binding" evidence="9">
    <location>
        <begin position="7"/>
        <end position="342"/>
    </location>
</feature>
<evidence type="ECO:0000256" key="2">
    <source>
        <dbReference type="ARBA" id="ARBA00004749"/>
    </source>
</evidence>
<dbReference type="InterPro" id="IPR051205">
    <property type="entry name" value="UbiH/COQ6_monooxygenase"/>
</dbReference>
<evidence type="ECO:0000256" key="8">
    <source>
        <dbReference type="ARBA" id="ARBA00065734"/>
    </source>
</evidence>
<proteinExistence type="inferred from homology"/>
<dbReference type="NCBIfam" id="TIGR01988">
    <property type="entry name" value="Ubi-OHases"/>
    <property type="match status" value="1"/>
</dbReference>
<dbReference type="GO" id="GO:0006744">
    <property type="term" value="P:ubiquinone biosynthetic process"/>
    <property type="evidence" value="ECO:0007669"/>
    <property type="project" value="UniProtKB-UniPathway"/>
</dbReference>
<dbReference type="Gene3D" id="3.50.50.60">
    <property type="entry name" value="FAD/NAD(P)-binding domain"/>
    <property type="match status" value="2"/>
</dbReference>
<protein>
    <submittedName>
        <fullName evidence="10">2-octaprenyl-6-methoxyphenol hydroxylase /2-octaprenyl-3-methyl-6-methoxy-1,4-benzoquinol hydroxylase</fullName>
    </submittedName>
</protein>
<dbReference type="AlphaFoldDB" id="A0A4R7PBQ3"/>
<evidence type="ECO:0000256" key="1">
    <source>
        <dbReference type="ARBA" id="ARBA00001974"/>
    </source>
</evidence>
<dbReference type="GO" id="GO:0110142">
    <property type="term" value="C:ubiquinone biosynthesis complex"/>
    <property type="evidence" value="ECO:0007669"/>
    <property type="project" value="UniProtKB-ARBA"/>
</dbReference>
<keyword evidence="4" id="KW-0285">Flavoprotein</keyword>
<evidence type="ECO:0000256" key="5">
    <source>
        <dbReference type="ARBA" id="ARBA00022827"/>
    </source>
</evidence>
<dbReference type="PRINTS" id="PR00420">
    <property type="entry name" value="RNGMNOXGNASE"/>
</dbReference>
<dbReference type="InterPro" id="IPR002938">
    <property type="entry name" value="FAD-bd"/>
</dbReference>
<dbReference type="UniPathway" id="UPA00232"/>
<sequence>MSAPEPCEIAIIGGGIVGSAAACALSRAGFDVRLVERGAAPAMTDAVDYDPRVYAISAGSNALLEDLGLWDTIAAGRAEPIQRMQVWDRDPARSLRFDAADAGAPSLGWIVEHRVLVRTLWAALPAGCARTGVGLQTPRFDPDPALPVRLELSDGSSLSAQLVIGAEGADSSIREAAGIDAAGWSYASTAVVCHIACSEPHRGAALQRFLPSGPVALLPLADGRRSLVWSTTEADAQALLALDDATFAEHLQEAMQSAAGDLSAPTRRLSFPLRLLHAQRYVAPRCALVGDSAHVIHPLAGQGLNLGLADVAQLCADLDTAKRAKRDWSALRTLQRYERTRQAENLEMLALTDALGRAFSLDFPGWRRLLSLGLRAVDRMAPLKNGLAARAARSA</sequence>
<dbReference type="PANTHER" id="PTHR43876">
    <property type="entry name" value="UBIQUINONE BIOSYNTHESIS MONOOXYGENASE COQ6, MITOCHONDRIAL"/>
    <property type="match status" value="1"/>
</dbReference>
<keyword evidence="11" id="KW-1185">Reference proteome</keyword>
<gene>
    <name evidence="10" type="ORF">DFR24_0895</name>
</gene>
<evidence type="ECO:0000256" key="6">
    <source>
        <dbReference type="ARBA" id="ARBA00023002"/>
    </source>
</evidence>
<dbReference type="PANTHER" id="PTHR43876:SF7">
    <property type="entry name" value="UBIQUINONE BIOSYNTHESIS MONOOXYGENASE COQ6, MITOCHONDRIAL"/>
    <property type="match status" value="1"/>
</dbReference>
<evidence type="ECO:0000256" key="7">
    <source>
        <dbReference type="ARBA" id="ARBA00023033"/>
    </source>
</evidence>
<dbReference type="InterPro" id="IPR010971">
    <property type="entry name" value="UbiH/COQ6"/>
</dbReference>
<dbReference type="RefSeq" id="WP_133880100.1">
    <property type="nucleotide sequence ID" value="NZ_MWIN01000012.1"/>
</dbReference>
<evidence type="ECO:0000313" key="10">
    <source>
        <dbReference type="EMBL" id="TDU31525.1"/>
    </source>
</evidence>
<dbReference type="EMBL" id="SOBT01000008">
    <property type="protein sequence ID" value="TDU31525.1"/>
    <property type="molecule type" value="Genomic_DNA"/>
</dbReference>
<evidence type="ECO:0000313" key="11">
    <source>
        <dbReference type="Proteomes" id="UP000295341"/>
    </source>
</evidence>
<dbReference type="GO" id="GO:0016705">
    <property type="term" value="F:oxidoreductase activity, acting on paired donors, with incorporation or reduction of molecular oxygen"/>
    <property type="evidence" value="ECO:0007669"/>
    <property type="project" value="InterPro"/>
</dbReference>
<dbReference type="PROSITE" id="PS01304">
    <property type="entry name" value="UBIH"/>
    <property type="match status" value="1"/>
</dbReference>
<dbReference type="Pfam" id="PF01494">
    <property type="entry name" value="FAD_binding_3"/>
    <property type="match status" value="1"/>
</dbReference>
<dbReference type="FunFam" id="3.50.50.60:FF:000021">
    <property type="entry name" value="Ubiquinone biosynthesis monooxygenase COQ6"/>
    <property type="match status" value="1"/>
</dbReference>
<dbReference type="SUPFAM" id="SSF51905">
    <property type="entry name" value="FAD/NAD(P)-binding domain"/>
    <property type="match status" value="1"/>
</dbReference>
<dbReference type="OrthoDB" id="9769565at2"/>
<dbReference type="InterPro" id="IPR036188">
    <property type="entry name" value="FAD/NAD-bd_sf"/>
</dbReference>
<evidence type="ECO:0000259" key="9">
    <source>
        <dbReference type="Pfam" id="PF01494"/>
    </source>
</evidence>
<dbReference type="GO" id="GO:0004497">
    <property type="term" value="F:monooxygenase activity"/>
    <property type="evidence" value="ECO:0007669"/>
    <property type="project" value="UniProtKB-KW"/>
</dbReference>
<dbReference type="InterPro" id="IPR018168">
    <property type="entry name" value="Ubi_Hdrlase_CS"/>
</dbReference>
<organism evidence="10 11">
    <name type="scientific">Panacagrimonas perspica</name>
    <dbReference type="NCBI Taxonomy" id="381431"/>
    <lineage>
        <taxon>Bacteria</taxon>
        <taxon>Pseudomonadati</taxon>
        <taxon>Pseudomonadota</taxon>
        <taxon>Gammaproteobacteria</taxon>
        <taxon>Nevskiales</taxon>
        <taxon>Nevskiaceae</taxon>
        <taxon>Panacagrimonas</taxon>
    </lineage>
</organism>
<dbReference type="GO" id="GO:0071949">
    <property type="term" value="F:FAD binding"/>
    <property type="evidence" value="ECO:0007669"/>
    <property type="project" value="InterPro"/>
</dbReference>
<evidence type="ECO:0000256" key="4">
    <source>
        <dbReference type="ARBA" id="ARBA00022630"/>
    </source>
</evidence>
<keyword evidence="7" id="KW-0503">Monooxygenase</keyword>
<comment type="similarity">
    <text evidence="3">Belongs to the UbiH/COQ6 family.</text>
</comment>
<comment type="pathway">
    <text evidence="2">Cofactor biosynthesis; ubiquinone biosynthesis.</text>
</comment>
<comment type="subunit">
    <text evidence="8">Component of the Ubi complex metabolon, which regroups five ubiquinone biosynthesis proteins (UbiE, UbiF, UbiG, UbiH and UbiI) and two accessory factors (UbiK and the lipid-binding protein UbiJ).</text>
</comment>
<keyword evidence="5" id="KW-0274">FAD</keyword>
<evidence type="ECO:0000256" key="3">
    <source>
        <dbReference type="ARBA" id="ARBA00005349"/>
    </source>
</evidence>
<keyword evidence="6" id="KW-0560">Oxidoreductase</keyword>
<comment type="cofactor">
    <cofactor evidence="1">
        <name>FAD</name>
        <dbReference type="ChEBI" id="CHEBI:57692"/>
    </cofactor>
</comment>
<name>A0A4R7PBQ3_9GAMM</name>
<reference evidence="10 11" key="1">
    <citation type="submission" date="2019-03" db="EMBL/GenBank/DDBJ databases">
        <title>Genomic Encyclopedia of Type Strains, Phase IV (KMG-IV): sequencing the most valuable type-strain genomes for metagenomic binning, comparative biology and taxonomic classification.</title>
        <authorList>
            <person name="Goeker M."/>
        </authorList>
    </citation>
    <scope>NUCLEOTIDE SEQUENCE [LARGE SCALE GENOMIC DNA]</scope>
    <source>
        <strain evidence="10 11">DSM 26377</strain>
    </source>
</reference>
<comment type="caution">
    <text evidence="10">The sequence shown here is derived from an EMBL/GenBank/DDBJ whole genome shotgun (WGS) entry which is preliminary data.</text>
</comment>
<dbReference type="Proteomes" id="UP000295341">
    <property type="component" value="Unassembled WGS sequence"/>
</dbReference>